<dbReference type="RefSeq" id="WP_183488968.1">
    <property type="nucleotide sequence ID" value="NZ_JBHUOV010000015.1"/>
</dbReference>
<evidence type="ECO:0000259" key="1">
    <source>
        <dbReference type="Pfam" id="PF20409"/>
    </source>
</evidence>
<organism evidence="2 3">
    <name type="scientific">Lacinutrix iliipiscaria</name>
    <dbReference type="NCBI Taxonomy" id="1230532"/>
    <lineage>
        <taxon>Bacteria</taxon>
        <taxon>Pseudomonadati</taxon>
        <taxon>Bacteroidota</taxon>
        <taxon>Flavobacteriia</taxon>
        <taxon>Flavobacteriales</taxon>
        <taxon>Flavobacteriaceae</taxon>
        <taxon>Lacinutrix</taxon>
    </lineage>
</organism>
<dbReference type="Pfam" id="PF20409">
    <property type="entry name" value="SnoaL_5"/>
    <property type="match status" value="1"/>
</dbReference>
<gene>
    <name evidence="2" type="ORF">ACFS5M_12810</name>
</gene>
<dbReference type="SUPFAM" id="SSF54427">
    <property type="entry name" value="NTF2-like"/>
    <property type="match status" value="1"/>
</dbReference>
<comment type="caution">
    <text evidence="2">The sequence shown here is derived from an EMBL/GenBank/DDBJ whole genome shotgun (WGS) entry which is preliminary data.</text>
</comment>
<feature type="domain" description="SnoaL-like" evidence="1">
    <location>
        <begin position="1"/>
        <end position="117"/>
    </location>
</feature>
<dbReference type="Proteomes" id="UP001597533">
    <property type="component" value="Unassembled WGS sequence"/>
</dbReference>
<accession>A0ABW5WRG4</accession>
<sequence length="120" mass="13951">MDTKEVANKWAKMCREGQNLECVNELYAENVTSREIPGWPQELTSGKQNVWDKNKAWLDSVEEYHGGEISEPIVAGNHFSTKMNFDVTFKERGRVQMEELAVFEVKDGKIVHEQFFYSME</sequence>
<proteinExistence type="predicted"/>
<dbReference type="Gene3D" id="3.10.450.50">
    <property type="match status" value="1"/>
</dbReference>
<evidence type="ECO:0000313" key="2">
    <source>
        <dbReference type="EMBL" id="MFD2824555.1"/>
    </source>
</evidence>
<evidence type="ECO:0000313" key="3">
    <source>
        <dbReference type="Proteomes" id="UP001597533"/>
    </source>
</evidence>
<keyword evidence="3" id="KW-1185">Reference proteome</keyword>
<dbReference type="EMBL" id="JBHUOV010000015">
    <property type="protein sequence ID" value="MFD2824555.1"/>
    <property type="molecule type" value="Genomic_DNA"/>
</dbReference>
<name>A0ABW5WRG4_9FLAO</name>
<reference evidence="3" key="1">
    <citation type="journal article" date="2019" name="Int. J. Syst. Evol. Microbiol.">
        <title>The Global Catalogue of Microorganisms (GCM) 10K type strain sequencing project: providing services to taxonomists for standard genome sequencing and annotation.</title>
        <authorList>
            <consortium name="The Broad Institute Genomics Platform"/>
            <consortium name="The Broad Institute Genome Sequencing Center for Infectious Disease"/>
            <person name="Wu L."/>
            <person name="Ma J."/>
        </authorList>
    </citation>
    <scope>NUCLEOTIDE SEQUENCE [LARGE SCALE GENOMIC DNA]</scope>
    <source>
        <strain evidence="3">KCTC 32141</strain>
    </source>
</reference>
<protein>
    <submittedName>
        <fullName evidence="2">SnoaL-like domain-containing protein</fullName>
    </submittedName>
</protein>
<dbReference type="InterPro" id="IPR046860">
    <property type="entry name" value="SnoaL_5"/>
</dbReference>
<dbReference type="InterPro" id="IPR032710">
    <property type="entry name" value="NTF2-like_dom_sf"/>
</dbReference>